<evidence type="ECO:0000256" key="6">
    <source>
        <dbReference type="ARBA" id="ARBA00023136"/>
    </source>
</evidence>
<feature type="transmembrane region" description="Helical" evidence="7">
    <location>
        <begin position="13"/>
        <end position="39"/>
    </location>
</feature>
<dbReference type="NCBIfam" id="TIGR01403">
    <property type="entry name" value="fliQ_rel_III"/>
    <property type="match status" value="1"/>
</dbReference>
<organism evidence="8 9">
    <name type="scientific">Paludibacterium purpuratum</name>
    <dbReference type="NCBI Taxonomy" id="1144873"/>
    <lineage>
        <taxon>Bacteria</taxon>
        <taxon>Pseudomonadati</taxon>
        <taxon>Pseudomonadota</taxon>
        <taxon>Betaproteobacteria</taxon>
        <taxon>Neisseriales</taxon>
        <taxon>Chromobacteriaceae</taxon>
        <taxon>Paludibacterium</taxon>
    </lineage>
</organism>
<dbReference type="OrthoDB" id="9806440at2"/>
<comment type="caution">
    <text evidence="8">The sequence shown here is derived from an EMBL/GenBank/DDBJ whole genome shotgun (WGS) entry which is preliminary data.</text>
</comment>
<dbReference type="InterPro" id="IPR002191">
    <property type="entry name" value="Bac_export_3"/>
</dbReference>
<keyword evidence="5 7" id="KW-1133">Transmembrane helix</keyword>
<evidence type="ECO:0000256" key="1">
    <source>
        <dbReference type="ARBA" id="ARBA00004651"/>
    </source>
</evidence>
<keyword evidence="6 7" id="KW-0472">Membrane</keyword>
<name>A0A4R7B3N7_9NEIS</name>
<dbReference type="PANTHER" id="PTHR34040">
    <property type="entry name" value="FLAGELLAR BIOSYNTHETIC PROTEIN FLIQ"/>
    <property type="match status" value="1"/>
</dbReference>
<keyword evidence="4 7" id="KW-0812">Transmembrane</keyword>
<dbReference type="InterPro" id="IPR006306">
    <property type="entry name" value="T3SS_HrpO"/>
</dbReference>
<dbReference type="AlphaFoldDB" id="A0A4R7B3N7"/>
<evidence type="ECO:0000313" key="9">
    <source>
        <dbReference type="Proteomes" id="UP000295611"/>
    </source>
</evidence>
<protein>
    <submittedName>
        <fullName evidence="8">Type III secretion protein S</fullName>
    </submittedName>
</protein>
<comment type="subcellular location">
    <subcellularLocation>
        <location evidence="1">Cell membrane</location>
        <topology evidence="1">Multi-pass membrane protein</topology>
    </subcellularLocation>
</comment>
<dbReference type="PRINTS" id="PR00952">
    <property type="entry name" value="TYPE3IMQPROT"/>
</dbReference>
<evidence type="ECO:0000256" key="5">
    <source>
        <dbReference type="ARBA" id="ARBA00022989"/>
    </source>
</evidence>
<evidence type="ECO:0000313" key="8">
    <source>
        <dbReference type="EMBL" id="TDR76595.1"/>
    </source>
</evidence>
<dbReference type="PANTHER" id="PTHR34040:SF4">
    <property type="entry name" value="SECRETION SYSTEM APPARATUS PROTEIN SSAS"/>
    <property type="match status" value="1"/>
</dbReference>
<comment type="similarity">
    <text evidence="2">Belongs to the FliQ/MopD/SpaQ family.</text>
</comment>
<feature type="transmembrane region" description="Helical" evidence="7">
    <location>
        <begin position="51"/>
        <end position="69"/>
    </location>
</feature>
<dbReference type="Pfam" id="PF01313">
    <property type="entry name" value="Bac_export_3"/>
    <property type="match status" value="1"/>
</dbReference>
<dbReference type="Proteomes" id="UP000295611">
    <property type="component" value="Unassembled WGS sequence"/>
</dbReference>
<keyword evidence="3" id="KW-1003">Cell membrane</keyword>
<evidence type="ECO:0000256" key="4">
    <source>
        <dbReference type="ARBA" id="ARBA00022692"/>
    </source>
</evidence>
<sequence>MALSPILQLAQELLWLVLILSMPVVLVAAIVGILISLLQALTQVQDQTTPFLIKLVAASITLAASYHWMGNLLMRYTERSLSLISRMG</sequence>
<keyword evidence="9" id="KW-1185">Reference proteome</keyword>
<dbReference type="GO" id="GO:0005886">
    <property type="term" value="C:plasma membrane"/>
    <property type="evidence" value="ECO:0007669"/>
    <property type="project" value="UniProtKB-SubCell"/>
</dbReference>
<dbReference type="EMBL" id="SNZP01000010">
    <property type="protein sequence ID" value="TDR76595.1"/>
    <property type="molecule type" value="Genomic_DNA"/>
</dbReference>
<dbReference type="GO" id="GO:0009306">
    <property type="term" value="P:protein secretion"/>
    <property type="evidence" value="ECO:0007669"/>
    <property type="project" value="InterPro"/>
</dbReference>
<proteinExistence type="inferred from homology"/>
<accession>A0A4R7B3N7</accession>
<evidence type="ECO:0000256" key="2">
    <source>
        <dbReference type="ARBA" id="ARBA00006156"/>
    </source>
</evidence>
<gene>
    <name evidence="8" type="ORF">DFP86_11020</name>
</gene>
<dbReference type="PIRSF" id="PIRSF004669">
    <property type="entry name" value="FliQ"/>
    <property type="match status" value="1"/>
</dbReference>
<reference evidence="8 9" key="1">
    <citation type="submission" date="2019-03" db="EMBL/GenBank/DDBJ databases">
        <title>Genomic Encyclopedia of Type Strains, Phase III (KMG-III): the genomes of soil and plant-associated and newly described type strains.</title>
        <authorList>
            <person name="Whitman W."/>
        </authorList>
    </citation>
    <scope>NUCLEOTIDE SEQUENCE [LARGE SCALE GENOMIC DNA]</scope>
    <source>
        <strain evidence="8 9">CECT 8976</strain>
    </source>
</reference>
<evidence type="ECO:0000256" key="3">
    <source>
        <dbReference type="ARBA" id="ARBA00022475"/>
    </source>
</evidence>
<evidence type="ECO:0000256" key="7">
    <source>
        <dbReference type="SAM" id="Phobius"/>
    </source>
</evidence>
<dbReference type="RefSeq" id="WP_133681767.1">
    <property type="nucleotide sequence ID" value="NZ_SNZP01000010.1"/>
</dbReference>